<protein>
    <submittedName>
        <fullName evidence="2">Transposase</fullName>
    </submittedName>
</protein>
<dbReference type="AlphaFoldDB" id="A0A0N4XBV7"/>
<evidence type="ECO:0000256" key="1">
    <source>
        <dbReference type="SAM" id="MobiDB-lite"/>
    </source>
</evidence>
<sequence>MKRYNESRLSGELCLTGTDGRGSGVFDGEVVANNGRRDGRHGPGFDGESNAPSDSWRSARRDFG</sequence>
<name>A0A0N4XBV7_HAEPC</name>
<organism evidence="2">
    <name type="scientific">Haemonchus placei</name>
    <name type="common">Barber's pole worm</name>
    <dbReference type="NCBI Taxonomy" id="6290"/>
    <lineage>
        <taxon>Eukaryota</taxon>
        <taxon>Metazoa</taxon>
        <taxon>Ecdysozoa</taxon>
        <taxon>Nematoda</taxon>
        <taxon>Chromadorea</taxon>
        <taxon>Rhabditida</taxon>
        <taxon>Rhabditina</taxon>
        <taxon>Rhabditomorpha</taxon>
        <taxon>Strongyloidea</taxon>
        <taxon>Trichostrongylidae</taxon>
        <taxon>Haemonchus</taxon>
    </lineage>
</organism>
<proteinExistence type="predicted"/>
<accession>A0A0N4XBV7</accession>
<reference evidence="2" key="1">
    <citation type="submission" date="2017-02" db="UniProtKB">
        <authorList>
            <consortium name="WormBaseParasite"/>
        </authorList>
    </citation>
    <scope>IDENTIFICATION</scope>
</reference>
<feature type="region of interest" description="Disordered" evidence="1">
    <location>
        <begin position="1"/>
        <end position="64"/>
    </location>
</feature>
<dbReference type="WBParaSite" id="HPLM_0002185201-mRNA-1">
    <property type="protein sequence ID" value="HPLM_0002185201-mRNA-1"/>
    <property type="gene ID" value="HPLM_0002185201"/>
</dbReference>
<evidence type="ECO:0000313" key="2">
    <source>
        <dbReference type="WBParaSite" id="HPLM_0002185201-mRNA-1"/>
    </source>
</evidence>